<comment type="caution">
    <text evidence="2">The sequence shown here is derived from an EMBL/GenBank/DDBJ whole genome shotgun (WGS) entry which is preliminary data.</text>
</comment>
<keyword evidence="2" id="KW-0121">Carboxypeptidase</keyword>
<keyword evidence="3" id="KW-1185">Reference proteome</keyword>
<keyword evidence="2" id="KW-0645">Protease</keyword>
<dbReference type="GO" id="GO:0004180">
    <property type="term" value="F:carboxypeptidase activity"/>
    <property type="evidence" value="ECO:0007669"/>
    <property type="project" value="UniProtKB-KW"/>
</dbReference>
<proteinExistence type="predicted"/>
<reference evidence="2 3" key="1">
    <citation type="submission" date="2020-08" db="EMBL/GenBank/DDBJ databases">
        <title>Genomic Encyclopedia of Type Strains, Phase IV (KMG-IV): sequencing the most valuable type-strain genomes for metagenomic binning, comparative biology and taxonomic classification.</title>
        <authorList>
            <person name="Goeker M."/>
        </authorList>
    </citation>
    <scope>NUCLEOTIDE SEQUENCE [LARGE SCALE GENOMIC DNA]</scope>
    <source>
        <strain evidence="2 3">DSM 44197</strain>
    </source>
</reference>
<protein>
    <submittedName>
        <fullName evidence="2">LAS superfamily LD-carboxypeptidase LdcB</fullName>
    </submittedName>
</protein>
<dbReference type="Proteomes" id="UP000572680">
    <property type="component" value="Unassembled WGS sequence"/>
</dbReference>
<gene>
    <name evidence="2" type="ORF">HNR61_001343</name>
</gene>
<dbReference type="Pfam" id="PF02557">
    <property type="entry name" value="VanY"/>
    <property type="match status" value="1"/>
</dbReference>
<accession>A0A7W3LKD0</accession>
<dbReference type="InterPro" id="IPR009045">
    <property type="entry name" value="Zn_M74/Hedgehog-like"/>
</dbReference>
<dbReference type="SUPFAM" id="SSF55166">
    <property type="entry name" value="Hedgehog/DD-peptidase"/>
    <property type="match status" value="1"/>
</dbReference>
<evidence type="ECO:0000313" key="3">
    <source>
        <dbReference type="Proteomes" id="UP000572680"/>
    </source>
</evidence>
<sequence>MFVTSGWRSVEYQRSLQERAVARYGSREQAERFVLSPEKSAHVRGEAVDIGPTDADDWLIRNGAEFGLCQIYANEMWHFELATRPGGECPPPKPDASAAH</sequence>
<dbReference type="AlphaFoldDB" id="A0A7W3LKD0"/>
<feature type="domain" description="D-alanyl-D-alanine carboxypeptidase-like core" evidence="1">
    <location>
        <begin position="2"/>
        <end position="76"/>
    </location>
</feature>
<evidence type="ECO:0000259" key="1">
    <source>
        <dbReference type="Pfam" id="PF02557"/>
    </source>
</evidence>
<organism evidence="2 3">
    <name type="scientific">Actinomadura namibiensis</name>
    <dbReference type="NCBI Taxonomy" id="182080"/>
    <lineage>
        <taxon>Bacteria</taxon>
        <taxon>Bacillati</taxon>
        <taxon>Actinomycetota</taxon>
        <taxon>Actinomycetes</taxon>
        <taxon>Streptosporangiales</taxon>
        <taxon>Thermomonosporaceae</taxon>
        <taxon>Actinomadura</taxon>
    </lineage>
</organism>
<dbReference type="GO" id="GO:0006508">
    <property type="term" value="P:proteolysis"/>
    <property type="evidence" value="ECO:0007669"/>
    <property type="project" value="InterPro"/>
</dbReference>
<dbReference type="CDD" id="cd14846">
    <property type="entry name" value="Peptidase_M15_like"/>
    <property type="match status" value="1"/>
</dbReference>
<name>A0A7W3LKD0_ACTNM</name>
<evidence type="ECO:0000313" key="2">
    <source>
        <dbReference type="EMBL" id="MBA8949745.1"/>
    </source>
</evidence>
<keyword evidence="2" id="KW-0378">Hydrolase</keyword>
<dbReference type="EMBL" id="JACJIA010000001">
    <property type="protein sequence ID" value="MBA8949745.1"/>
    <property type="molecule type" value="Genomic_DNA"/>
</dbReference>
<dbReference type="InterPro" id="IPR003709">
    <property type="entry name" value="VanY-like_core_dom"/>
</dbReference>
<dbReference type="Gene3D" id="3.30.1380.10">
    <property type="match status" value="1"/>
</dbReference>